<dbReference type="AlphaFoldDB" id="A0A2U3E5P6"/>
<evidence type="ECO:0000256" key="8">
    <source>
        <dbReference type="ARBA" id="ARBA00023288"/>
    </source>
</evidence>
<keyword evidence="6 10" id="KW-0732">Signal</keyword>
<evidence type="ECO:0000256" key="3">
    <source>
        <dbReference type="ARBA" id="ARBA00010031"/>
    </source>
</evidence>
<evidence type="ECO:0000256" key="9">
    <source>
        <dbReference type="PROSITE-ProRule" id="PRU01356"/>
    </source>
</evidence>
<evidence type="ECO:0000256" key="7">
    <source>
        <dbReference type="ARBA" id="ARBA00023157"/>
    </source>
</evidence>
<evidence type="ECO:0000256" key="10">
    <source>
        <dbReference type="SAM" id="SignalP"/>
    </source>
</evidence>
<reference evidence="13" key="1">
    <citation type="submission" date="2015-05" db="EMBL/GenBank/DDBJ databases">
        <authorList>
            <person name="Wang D.B."/>
            <person name="Wang M."/>
        </authorList>
    </citation>
    <scope>NUCLEOTIDE SEQUENCE</scope>
    <source>
        <strain evidence="13">36-1</strain>
    </source>
</reference>
<dbReference type="EMBL" id="JAWRVI010000005">
    <property type="protein sequence ID" value="KAK4093519.1"/>
    <property type="molecule type" value="Genomic_DNA"/>
</dbReference>
<evidence type="ECO:0000313" key="14">
    <source>
        <dbReference type="Proteomes" id="UP000245956"/>
    </source>
</evidence>
<keyword evidence="4" id="KW-0964">Secreted</keyword>
<evidence type="ECO:0000256" key="4">
    <source>
        <dbReference type="ARBA" id="ARBA00022525"/>
    </source>
</evidence>
<feature type="binding site" description="axial binding residue" evidence="9">
    <location>
        <position position="40"/>
    </location>
    <ligand>
        <name>heme</name>
        <dbReference type="ChEBI" id="CHEBI:30413"/>
    </ligand>
    <ligandPart>
        <name>Fe</name>
        <dbReference type="ChEBI" id="CHEBI:18248"/>
    </ligandPart>
</feature>
<evidence type="ECO:0000256" key="1">
    <source>
        <dbReference type="ARBA" id="ARBA00004589"/>
    </source>
</evidence>
<evidence type="ECO:0000256" key="2">
    <source>
        <dbReference type="ARBA" id="ARBA00004613"/>
    </source>
</evidence>
<dbReference type="GO" id="GO:0098552">
    <property type="term" value="C:side of membrane"/>
    <property type="evidence" value="ECO:0007669"/>
    <property type="project" value="UniProtKB-KW"/>
</dbReference>
<keyword evidence="5" id="KW-0472">Membrane</keyword>
<accession>A0A2U3E5P6</accession>
<evidence type="ECO:0000313" key="12">
    <source>
        <dbReference type="EMBL" id="KAK4093519.1"/>
    </source>
</evidence>
<dbReference type="EMBL" id="LCWV01000011">
    <property type="protein sequence ID" value="PWI69840.1"/>
    <property type="molecule type" value="Genomic_DNA"/>
</dbReference>
<dbReference type="Proteomes" id="UP000245956">
    <property type="component" value="Unassembled WGS sequence"/>
</dbReference>
<keyword evidence="9" id="KW-0479">Metal-binding</keyword>
<dbReference type="InterPro" id="IPR008427">
    <property type="entry name" value="Extracellular_membr_CFEM_dom"/>
</dbReference>
<keyword evidence="15" id="KW-1185">Reference proteome</keyword>
<comment type="caution">
    <text evidence="9">Lacks conserved residue(s) required for the propagation of feature annotation.</text>
</comment>
<sequence length="88" mass="8834">MKHIAVILSVVAAAAAIGNMPPCAEKCLSDAVIKACGKVDFNCACSPEKFSAIKSGAAPCVIGACGSEAGRSLSEVLAAAQDICKSRH</sequence>
<feature type="chain" id="PRO_5015521020" description="CFEM domain-containing protein" evidence="10">
    <location>
        <begin position="17"/>
        <end position="88"/>
    </location>
</feature>
<reference evidence="12 15" key="4">
    <citation type="journal article" date="2024" name="Microbiol. Resour. Announc.">
        <title>Genome annotations for the ascomycete fungi Trichoderma harzianum, Trichoderma aggressivum, and Purpureocillium lilacinum.</title>
        <authorList>
            <person name="Beijen E.P.W."/>
            <person name="Ohm R.A."/>
        </authorList>
    </citation>
    <scope>NUCLEOTIDE SEQUENCE [LARGE SCALE GENOMIC DNA]</scope>
    <source>
        <strain evidence="12 15">CBS 150709</strain>
    </source>
</reference>
<feature type="disulfide bond" evidence="9">
    <location>
        <begin position="36"/>
        <end position="43"/>
    </location>
</feature>
<keyword evidence="8" id="KW-0449">Lipoprotein</keyword>
<reference evidence="12" key="3">
    <citation type="submission" date="2023-11" db="EMBL/GenBank/DDBJ databases">
        <authorList>
            <person name="Beijen E."/>
            <person name="Ohm R.A."/>
        </authorList>
    </citation>
    <scope>NUCLEOTIDE SEQUENCE</scope>
    <source>
        <strain evidence="12">CBS 150709</strain>
    </source>
</reference>
<evidence type="ECO:0000256" key="6">
    <source>
        <dbReference type="ARBA" id="ARBA00022729"/>
    </source>
</evidence>
<dbReference type="GO" id="GO:0005576">
    <property type="term" value="C:extracellular region"/>
    <property type="evidence" value="ECO:0007669"/>
    <property type="project" value="UniProtKB-SubCell"/>
</dbReference>
<feature type="domain" description="CFEM" evidence="11">
    <location>
        <begin position="1"/>
        <end position="88"/>
    </location>
</feature>
<keyword evidence="7 9" id="KW-1015">Disulfide bond</keyword>
<comment type="subcellular location">
    <subcellularLocation>
        <location evidence="1">Membrane</location>
        <topology evidence="1">Lipid-anchor</topology>
        <topology evidence="1">GPI-anchor</topology>
    </subcellularLocation>
    <subcellularLocation>
        <location evidence="2">Secreted</location>
    </subcellularLocation>
</comment>
<name>A0A2U3E5P6_PURLI</name>
<keyword evidence="9" id="KW-0408">Iron</keyword>
<dbReference type="PROSITE" id="PS52012">
    <property type="entry name" value="CFEM"/>
    <property type="match status" value="1"/>
</dbReference>
<evidence type="ECO:0000256" key="5">
    <source>
        <dbReference type="ARBA" id="ARBA00022622"/>
    </source>
</evidence>
<evidence type="ECO:0000259" key="11">
    <source>
        <dbReference type="PROSITE" id="PS52012"/>
    </source>
</evidence>
<comment type="similarity">
    <text evidence="3">Belongs to the RBT5 family.</text>
</comment>
<gene>
    <name evidence="13" type="ORF">PCL_00752</name>
    <name evidence="12" type="ORF">Purlil1_1853</name>
</gene>
<evidence type="ECO:0000313" key="13">
    <source>
        <dbReference type="EMBL" id="PWI69840.1"/>
    </source>
</evidence>
<dbReference type="Pfam" id="PF05730">
    <property type="entry name" value="CFEM"/>
    <property type="match status" value="1"/>
</dbReference>
<dbReference type="Proteomes" id="UP001287286">
    <property type="component" value="Unassembled WGS sequence"/>
</dbReference>
<keyword evidence="9" id="KW-0349">Heme</keyword>
<organism evidence="13 14">
    <name type="scientific">Purpureocillium lilacinum</name>
    <name type="common">Paecilomyces lilacinus</name>
    <dbReference type="NCBI Taxonomy" id="33203"/>
    <lineage>
        <taxon>Eukaryota</taxon>
        <taxon>Fungi</taxon>
        <taxon>Dikarya</taxon>
        <taxon>Ascomycota</taxon>
        <taxon>Pezizomycotina</taxon>
        <taxon>Sordariomycetes</taxon>
        <taxon>Hypocreomycetidae</taxon>
        <taxon>Hypocreales</taxon>
        <taxon>Ophiocordycipitaceae</taxon>
        <taxon>Purpureocillium</taxon>
    </lineage>
</organism>
<protein>
    <recommendedName>
        <fullName evidence="11">CFEM domain-containing protein</fullName>
    </recommendedName>
</protein>
<keyword evidence="5" id="KW-0325">Glycoprotein</keyword>
<keyword evidence="5" id="KW-0336">GPI-anchor</keyword>
<dbReference type="GO" id="GO:0046872">
    <property type="term" value="F:metal ion binding"/>
    <property type="evidence" value="ECO:0007669"/>
    <property type="project" value="UniProtKB-UniRule"/>
</dbReference>
<evidence type="ECO:0000313" key="15">
    <source>
        <dbReference type="Proteomes" id="UP001287286"/>
    </source>
</evidence>
<reference evidence="13 14" key="2">
    <citation type="journal article" date="2016" name="Front. Microbiol.">
        <title>Genome and transcriptome sequences reveal the specific parasitism of the nematophagous Purpureocillium lilacinum 36-1.</title>
        <authorList>
            <person name="Xie J."/>
            <person name="Li S."/>
            <person name="Mo C."/>
            <person name="Xiao X."/>
            <person name="Peng D."/>
            <person name="Wang G."/>
            <person name="Xiao Y."/>
        </authorList>
    </citation>
    <scope>NUCLEOTIDE SEQUENCE [LARGE SCALE GENOMIC DNA]</scope>
    <source>
        <strain evidence="13 14">36-1</strain>
    </source>
</reference>
<feature type="signal peptide" evidence="10">
    <location>
        <begin position="1"/>
        <end position="16"/>
    </location>
</feature>
<proteinExistence type="inferred from homology"/>
<comment type="caution">
    <text evidence="13">The sequence shown here is derived from an EMBL/GenBank/DDBJ whole genome shotgun (WGS) entry which is preliminary data.</text>
</comment>